<evidence type="ECO:0000313" key="2">
    <source>
        <dbReference type="Proteomes" id="UP000199087"/>
    </source>
</evidence>
<accession>A0A0U1P1L2</accession>
<keyword evidence="2" id="KW-1185">Reference proteome</keyword>
<evidence type="ECO:0000313" key="1">
    <source>
        <dbReference type="EMBL" id="CRK84185.1"/>
    </source>
</evidence>
<reference evidence="2" key="1">
    <citation type="submission" date="2015-05" db="EMBL/GenBank/DDBJ databases">
        <authorList>
            <person name="Urmite Genomes"/>
        </authorList>
    </citation>
    <scope>NUCLEOTIDE SEQUENCE [LARGE SCALE GENOMIC DNA]</scope>
    <source>
        <strain evidence="2">LF1</strain>
    </source>
</reference>
<dbReference type="RefSeq" id="WP_090637602.1">
    <property type="nucleotide sequence ID" value="NZ_CVRB01000004.1"/>
</dbReference>
<protein>
    <submittedName>
        <fullName evidence="1">Uncharacterized protein</fullName>
    </submittedName>
</protein>
<dbReference type="Proteomes" id="UP000199087">
    <property type="component" value="Unassembled WGS sequence"/>
</dbReference>
<sequence>MEKLIILIIVGFIWSIIGKAKQTKGGPERKPMIPNQFEDIKKLFNPSVEKIPSGNTAANKAEIEDLRPVEQDSMERKYYDIKKETEAMIPTEYIDQHQISTVEPVKVTTESVKDFISENVEKKALINGIIWSEILGQPRSRKPHFARKG</sequence>
<name>A0A0U1P1L2_9BACI</name>
<dbReference type="OrthoDB" id="1798639at2"/>
<proteinExistence type="predicted"/>
<organism evidence="1 2">
    <name type="scientific">Neobacillus massiliamazoniensis</name>
    <dbReference type="NCBI Taxonomy" id="1499688"/>
    <lineage>
        <taxon>Bacteria</taxon>
        <taxon>Bacillati</taxon>
        <taxon>Bacillota</taxon>
        <taxon>Bacilli</taxon>
        <taxon>Bacillales</taxon>
        <taxon>Bacillaceae</taxon>
        <taxon>Neobacillus</taxon>
    </lineage>
</organism>
<dbReference type="STRING" id="1499688.BN000_04187"/>
<dbReference type="AlphaFoldDB" id="A0A0U1P1L2"/>
<gene>
    <name evidence="1" type="ORF">BN000_04187</name>
</gene>
<dbReference type="EMBL" id="CVRB01000004">
    <property type="protein sequence ID" value="CRK84185.1"/>
    <property type="molecule type" value="Genomic_DNA"/>
</dbReference>